<reference evidence="2 3" key="1">
    <citation type="submission" date="2007-05" db="EMBL/GenBank/DDBJ databases">
        <title>Complete sequence of chromosome of Acidiphilium cryptum JF-5.</title>
        <authorList>
            <consortium name="US DOE Joint Genome Institute"/>
            <person name="Copeland A."/>
            <person name="Lucas S."/>
            <person name="Lapidus A."/>
            <person name="Barry K."/>
            <person name="Detter J.C."/>
            <person name="Glavina del Rio T."/>
            <person name="Hammon N."/>
            <person name="Israni S."/>
            <person name="Dalin E."/>
            <person name="Tice H."/>
            <person name="Pitluck S."/>
            <person name="Sims D."/>
            <person name="Brettin T."/>
            <person name="Bruce D."/>
            <person name="Han C."/>
            <person name="Schmutz J."/>
            <person name="Larimer F."/>
            <person name="Land M."/>
            <person name="Hauser L."/>
            <person name="Kyrpides N."/>
            <person name="Kim E."/>
            <person name="Magnuson T."/>
            <person name="Richardson P."/>
        </authorList>
    </citation>
    <scope>NUCLEOTIDE SEQUENCE [LARGE SCALE GENOMIC DNA]</scope>
    <source>
        <strain evidence="2 3">JF-5</strain>
    </source>
</reference>
<protein>
    <submittedName>
        <fullName evidence="2">Uncharacterized protein</fullName>
    </submittedName>
</protein>
<gene>
    <name evidence="2" type="ordered locus">Acry_1035</name>
</gene>
<dbReference type="EMBL" id="CP000697">
    <property type="protein sequence ID" value="ABQ30251.1"/>
    <property type="molecule type" value="Genomic_DNA"/>
</dbReference>
<name>A5FXB9_ACICJ</name>
<evidence type="ECO:0000256" key="1">
    <source>
        <dbReference type="SAM" id="MobiDB-lite"/>
    </source>
</evidence>
<feature type="region of interest" description="Disordered" evidence="1">
    <location>
        <begin position="16"/>
        <end position="39"/>
    </location>
</feature>
<dbReference type="AlphaFoldDB" id="A5FXB9"/>
<dbReference type="Proteomes" id="UP000000245">
    <property type="component" value="Chromosome"/>
</dbReference>
<evidence type="ECO:0000313" key="3">
    <source>
        <dbReference type="Proteomes" id="UP000000245"/>
    </source>
</evidence>
<proteinExistence type="predicted"/>
<evidence type="ECO:0000313" key="2">
    <source>
        <dbReference type="EMBL" id="ABQ30251.1"/>
    </source>
</evidence>
<dbReference type="HOGENOM" id="CLU_2299560_0_0_5"/>
<organism evidence="2 3">
    <name type="scientific">Acidiphilium cryptum (strain JF-5)</name>
    <dbReference type="NCBI Taxonomy" id="349163"/>
    <lineage>
        <taxon>Bacteria</taxon>
        <taxon>Pseudomonadati</taxon>
        <taxon>Pseudomonadota</taxon>
        <taxon>Alphaproteobacteria</taxon>
        <taxon>Acetobacterales</taxon>
        <taxon>Acidocellaceae</taxon>
        <taxon>Acidiphilium</taxon>
    </lineage>
</organism>
<sequence length="100" mass="11754">MLIVKKQRVTVAVNRTMTPLQQHPAPDFPRQSPASRPSAIGHRCRNLTQFFLHHADQNWRRRKSLGHAQKFLATHDKITTLFRPKRRHLSVRSFCYAKTQ</sequence>
<dbReference type="KEGG" id="acr:Acry_1035"/>
<accession>A5FXB9</accession>
<keyword evidence="3" id="KW-1185">Reference proteome</keyword>